<proteinExistence type="predicted"/>
<sequence>MYIFKCLEYFSVKCFHFKLQFNIQRIILGVFRMQLKTQFYRTV</sequence>
<dbReference type="AlphaFoldDB" id="A0A0E9SJS4"/>
<reference evidence="1" key="2">
    <citation type="journal article" date="2015" name="Fish Shellfish Immunol.">
        <title>Early steps in the European eel (Anguilla anguilla)-Vibrio vulnificus interaction in the gills: Role of the RtxA13 toxin.</title>
        <authorList>
            <person name="Callol A."/>
            <person name="Pajuelo D."/>
            <person name="Ebbesson L."/>
            <person name="Teles M."/>
            <person name="MacKenzie S."/>
            <person name="Amaro C."/>
        </authorList>
    </citation>
    <scope>NUCLEOTIDE SEQUENCE</scope>
</reference>
<accession>A0A0E9SJS4</accession>
<name>A0A0E9SJS4_ANGAN</name>
<reference evidence="1" key="1">
    <citation type="submission" date="2014-11" db="EMBL/GenBank/DDBJ databases">
        <authorList>
            <person name="Amaro Gonzalez C."/>
        </authorList>
    </citation>
    <scope>NUCLEOTIDE SEQUENCE</scope>
</reference>
<protein>
    <submittedName>
        <fullName evidence="1">Uncharacterized protein</fullName>
    </submittedName>
</protein>
<evidence type="ECO:0000313" key="1">
    <source>
        <dbReference type="EMBL" id="JAH40728.1"/>
    </source>
</evidence>
<dbReference type="EMBL" id="GBXM01067849">
    <property type="protein sequence ID" value="JAH40728.1"/>
    <property type="molecule type" value="Transcribed_RNA"/>
</dbReference>
<organism evidence="1">
    <name type="scientific">Anguilla anguilla</name>
    <name type="common">European freshwater eel</name>
    <name type="synonym">Muraena anguilla</name>
    <dbReference type="NCBI Taxonomy" id="7936"/>
    <lineage>
        <taxon>Eukaryota</taxon>
        <taxon>Metazoa</taxon>
        <taxon>Chordata</taxon>
        <taxon>Craniata</taxon>
        <taxon>Vertebrata</taxon>
        <taxon>Euteleostomi</taxon>
        <taxon>Actinopterygii</taxon>
        <taxon>Neopterygii</taxon>
        <taxon>Teleostei</taxon>
        <taxon>Anguilliformes</taxon>
        <taxon>Anguillidae</taxon>
        <taxon>Anguilla</taxon>
    </lineage>
</organism>